<feature type="domain" description="C2H2-type" evidence="9">
    <location>
        <begin position="216"/>
        <end position="243"/>
    </location>
</feature>
<dbReference type="GO" id="GO:0005634">
    <property type="term" value="C:nucleus"/>
    <property type="evidence" value="ECO:0007669"/>
    <property type="project" value="UniProtKB-SubCell"/>
</dbReference>
<feature type="region of interest" description="Disordered" evidence="8">
    <location>
        <begin position="51"/>
        <end position="90"/>
    </location>
</feature>
<feature type="region of interest" description="Disordered" evidence="8">
    <location>
        <begin position="1"/>
        <end position="29"/>
    </location>
</feature>
<organism evidence="10 11">
    <name type="scientific">Strongylus vulgaris</name>
    <name type="common">Blood worm</name>
    <dbReference type="NCBI Taxonomy" id="40348"/>
    <lineage>
        <taxon>Eukaryota</taxon>
        <taxon>Metazoa</taxon>
        <taxon>Ecdysozoa</taxon>
        <taxon>Nematoda</taxon>
        <taxon>Chromadorea</taxon>
        <taxon>Rhabditida</taxon>
        <taxon>Rhabditina</taxon>
        <taxon>Rhabditomorpha</taxon>
        <taxon>Strongyloidea</taxon>
        <taxon>Strongylidae</taxon>
        <taxon>Strongylus</taxon>
    </lineage>
</organism>
<dbReference type="Gene3D" id="3.30.160.60">
    <property type="entry name" value="Classic Zinc Finger"/>
    <property type="match status" value="3"/>
</dbReference>
<evidence type="ECO:0000256" key="1">
    <source>
        <dbReference type="ARBA" id="ARBA00004123"/>
    </source>
</evidence>
<feature type="compositionally biased region" description="Low complexity" evidence="8">
    <location>
        <begin position="16"/>
        <end position="26"/>
    </location>
</feature>
<sequence>MEDEDDDEAPVEGHPTTSTILETTYTEDGVEKPRVRLKINLGGVPLADISKKGRGKVLRKPTGNSVARKRGRPPKRTDENEILPMMDDDDVDGVYATSSLSGAVTYTQEDAIDPEEVEDGEDVHVEGGPHACKFCKFATTSAEEVEKHRARQHNRNTGYMCQLCDFECIWSKAFYEHCKEHWAQPPYTCDQCPFESKESLQELLAHRLSHTSERFFKCLECGFRARSRTQLWAHEHMHSSLDERPLHCEECGRGFNTHTALEMHFSTHDEPRYA</sequence>
<keyword evidence="6" id="KW-0539">Nucleus</keyword>
<dbReference type="PANTHER" id="PTHR24376:SF235">
    <property type="entry name" value="C2H2-TYPE DOMAIN-CONTAINING PROTEIN"/>
    <property type="match status" value="1"/>
</dbReference>
<evidence type="ECO:0000256" key="5">
    <source>
        <dbReference type="ARBA" id="ARBA00022833"/>
    </source>
</evidence>
<keyword evidence="4 7" id="KW-0863">Zinc-finger</keyword>
<evidence type="ECO:0000259" key="9">
    <source>
        <dbReference type="PROSITE" id="PS50157"/>
    </source>
</evidence>
<dbReference type="GO" id="GO:0001228">
    <property type="term" value="F:DNA-binding transcription activator activity, RNA polymerase II-specific"/>
    <property type="evidence" value="ECO:0007669"/>
    <property type="project" value="TreeGrafter"/>
</dbReference>
<dbReference type="PANTHER" id="PTHR24376">
    <property type="entry name" value="ZINC FINGER PROTEIN"/>
    <property type="match status" value="1"/>
</dbReference>
<accession>A0A3P7I6T5</accession>
<evidence type="ECO:0000256" key="2">
    <source>
        <dbReference type="ARBA" id="ARBA00022723"/>
    </source>
</evidence>
<evidence type="ECO:0000313" key="10">
    <source>
        <dbReference type="EMBL" id="VDM68560.1"/>
    </source>
</evidence>
<evidence type="ECO:0000313" key="11">
    <source>
        <dbReference type="Proteomes" id="UP000270094"/>
    </source>
</evidence>
<dbReference type="GO" id="GO:0000978">
    <property type="term" value="F:RNA polymerase II cis-regulatory region sequence-specific DNA binding"/>
    <property type="evidence" value="ECO:0007669"/>
    <property type="project" value="TreeGrafter"/>
</dbReference>
<keyword evidence="2" id="KW-0479">Metal-binding</keyword>
<proteinExistence type="predicted"/>
<dbReference type="InterPro" id="IPR036236">
    <property type="entry name" value="Znf_C2H2_sf"/>
</dbReference>
<dbReference type="OrthoDB" id="9978265at2759"/>
<feature type="compositionally biased region" description="Acidic residues" evidence="8">
    <location>
        <begin position="1"/>
        <end position="10"/>
    </location>
</feature>
<evidence type="ECO:0000256" key="6">
    <source>
        <dbReference type="ARBA" id="ARBA00023242"/>
    </source>
</evidence>
<keyword evidence="5" id="KW-0862">Zinc</keyword>
<evidence type="ECO:0000256" key="3">
    <source>
        <dbReference type="ARBA" id="ARBA00022737"/>
    </source>
</evidence>
<evidence type="ECO:0000256" key="7">
    <source>
        <dbReference type="PROSITE-ProRule" id="PRU00042"/>
    </source>
</evidence>
<dbReference type="GO" id="GO:0008270">
    <property type="term" value="F:zinc ion binding"/>
    <property type="evidence" value="ECO:0007669"/>
    <property type="project" value="UniProtKB-KW"/>
</dbReference>
<dbReference type="SMART" id="SM00355">
    <property type="entry name" value="ZnF_C2H2"/>
    <property type="match status" value="5"/>
</dbReference>
<comment type="subcellular location">
    <subcellularLocation>
        <location evidence="1">Nucleus</location>
    </subcellularLocation>
</comment>
<dbReference type="InterPro" id="IPR013087">
    <property type="entry name" value="Znf_C2H2_type"/>
</dbReference>
<evidence type="ECO:0000256" key="4">
    <source>
        <dbReference type="ARBA" id="ARBA00022771"/>
    </source>
</evidence>
<dbReference type="AlphaFoldDB" id="A0A3P7I6T5"/>
<feature type="domain" description="C2H2-type" evidence="9">
    <location>
        <begin position="246"/>
        <end position="273"/>
    </location>
</feature>
<keyword evidence="3" id="KW-0677">Repeat</keyword>
<name>A0A3P7I6T5_STRVU</name>
<dbReference type="PROSITE" id="PS50157">
    <property type="entry name" value="ZINC_FINGER_C2H2_2"/>
    <property type="match status" value="2"/>
</dbReference>
<protein>
    <recommendedName>
        <fullName evidence="9">C2H2-type domain-containing protein</fullName>
    </recommendedName>
</protein>
<gene>
    <name evidence="10" type="ORF">SVUK_LOCUS3558</name>
</gene>
<reference evidence="10 11" key="1">
    <citation type="submission" date="2018-11" db="EMBL/GenBank/DDBJ databases">
        <authorList>
            <consortium name="Pathogen Informatics"/>
        </authorList>
    </citation>
    <scope>NUCLEOTIDE SEQUENCE [LARGE SCALE GENOMIC DNA]</scope>
</reference>
<keyword evidence="11" id="KW-1185">Reference proteome</keyword>
<dbReference type="EMBL" id="UYYB01009215">
    <property type="protein sequence ID" value="VDM68560.1"/>
    <property type="molecule type" value="Genomic_DNA"/>
</dbReference>
<dbReference type="PROSITE" id="PS00028">
    <property type="entry name" value="ZINC_FINGER_C2H2_1"/>
    <property type="match status" value="2"/>
</dbReference>
<dbReference type="Proteomes" id="UP000270094">
    <property type="component" value="Unassembled WGS sequence"/>
</dbReference>
<evidence type="ECO:0000256" key="8">
    <source>
        <dbReference type="SAM" id="MobiDB-lite"/>
    </source>
</evidence>
<dbReference type="SUPFAM" id="SSF57667">
    <property type="entry name" value="beta-beta-alpha zinc fingers"/>
    <property type="match status" value="1"/>
</dbReference>